<dbReference type="PANTHER" id="PTHR19303:SF73">
    <property type="entry name" value="PROTEIN PDC2"/>
    <property type="match status" value="1"/>
</dbReference>
<dbReference type="PANTHER" id="PTHR19303">
    <property type="entry name" value="TRANSPOSON"/>
    <property type="match status" value="1"/>
</dbReference>
<sequence length="790" mass="89972">MGYTIKQKIDICLQAEAHPNMTQAELARWAKETFNSPTQPSQTTISRILSSKNDLVASKQTEFTLVRRRKRSNPILRQILTEWVTQSIWEKLPMTTPIIQSTANAIWTRLPVDVKNGDGIFRSKWCYQFTKSLNINLTGSEEDIAQNFGYKLNKIWLLDDKIELKTYLSNLIARDGYGPKDIFTIDEFQLFYSSPLDQIFDINSIDKGLKQSSSSTENSLTIMLGTNLDGSEKLTPLIVGKHDKFDVSQSSVASLKNFHRSYLDTSAHAQVNLMNKITETYNIFYKNNINKWITSTIFHNYLLTLEHKLANNSPGRKILIILDDSSTHRILNLKFNNIKLIYLKNNTNHKSPFNSLFNGVNFDYCPMNFGIVHEFKVLYRLQQYLEMINIQQRLHKQAQKNNMNFGVDYKIDSNSLTTDVLSESDYAIPLVKAIEWIKRAWESITPERVLSAWHRTHLINIQKTWPQDSKLILMLGGGTKSLDASKGYMKLDEIMKNLNVVLPWTTDELLGLVNERSKATLNYISIDEIVTSCLSESSLTHEHDTNDTENKPSADDNWVMSQMLNPSLNEYNDFQILDDANNVDTVSRTIRTDSGPLIPTMNNLDLALINPVDIPTTVTEKRDKFRLGLDNNMSIKALLTAADELRDTEPSLRHLESFPKESQTQLLKHKLSHEIQGSTDGKKRACHIPAVTPSSQWNDSLPSSASSSPYSGPVQFPRVFSGITYKSSSVSNLQNYGKSFNDKELLQSIIRIIEASQTGYLPLSKDAVEDLKTNLKTIQSRQEHKSQHQT</sequence>
<feature type="domain" description="HTH CENPB-type" evidence="3">
    <location>
        <begin position="64"/>
        <end position="139"/>
    </location>
</feature>
<dbReference type="Proteomes" id="UP000000707">
    <property type="component" value="Unassembled WGS sequence"/>
</dbReference>
<reference evidence="4 5" key="1">
    <citation type="journal article" date="2011" name="Proc. Natl. Acad. Sci. U.S.A.">
        <title>Comparative genomics of xylose-fermenting fungi for enhanced biofuel production.</title>
        <authorList>
            <person name="Wohlbach D.J."/>
            <person name="Kuo A."/>
            <person name="Sato T.K."/>
            <person name="Potts K.M."/>
            <person name="Salamov A.A."/>
            <person name="LaButti K.M."/>
            <person name="Sun H."/>
            <person name="Clum A."/>
            <person name="Pangilinan J.L."/>
            <person name="Lindquist E.A."/>
            <person name="Lucas S."/>
            <person name="Lapidus A."/>
            <person name="Jin M."/>
            <person name="Gunawan C."/>
            <person name="Balan V."/>
            <person name="Dale B.E."/>
            <person name="Jeffries T.W."/>
            <person name="Zinkel R."/>
            <person name="Barry K.W."/>
            <person name="Grigoriev I.V."/>
            <person name="Gasch A.P."/>
        </authorList>
    </citation>
    <scope>NUCLEOTIDE SEQUENCE [LARGE SCALE GENOMIC DNA]</scope>
    <source>
        <strain evidence="5">ATCC 10573 / BCRC 21748 / CBS 615 / JCM 9827 / NBRC 10315 / NRRL Y-1498 / VKM Y-70</strain>
    </source>
</reference>
<dbReference type="OrthoDB" id="125347at2759"/>
<dbReference type="eggNOG" id="KOG3105">
    <property type="taxonomic scope" value="Eukaryota"/>
</dbReference>
<dbReference type="GO" id="GO:0003677">
    <property type="term" value="F:DNA binding"/>
    <property type="evidence" value="ECO:0007669"/>
    <property type="project" value="UniProtKB-KW"/>
</dbReference>
<dbReference type="InterPro" id="IPR004875">
    <property type="entry name" value="DDE_SF_endonuclease_dom"/>
</dbReference>
<keyword evidence="1" id="KW-0238">DNA-binding</keyword>
<dbReference type="SMART" id="SM00674">
    <property type="entry name" value="CENPB"/>
    <property type="match status" value="1"/>
</dbReference>
<dbReference type="PROSITE" id="PS51253">
    <property type="entry name" value="HTH_CENPB"/>
    <property type="match status" value="1"/>
</dbReference>
<dbReference type="Pfam" id="PF03221">
    <property type="entry name" value="HTH_Tnp_Tc5"/>
    <property type="match status" value="1"/>
</dbReference>
<dbReference type="InterPro" id="IPR050863">
    <property type="entry name" value="CenT-Element_Derived"/>
</dbReference>
<feature type="region of interest" description="Disordered" evidence="2">
    <location>
        <begin position="692"/>
        <end position="711"/>
    </location>
</feature>
<evidence type="ECO:0000256" key="1">
    <source>
        <dbReference type="ARBA" id="ARBA00023125"/>
    </source>
</evidence>
<dbReference type="AlphaFoldDB" id="G3BA44"/>
<dbReference type="STRING" id="590646.G3BA44"/>
<dbReference type="InterPro" id="IPR009057">
    <property type="entry name" value="Homeodomain-like_sf"/>
</dbReference>
<dbReference type="EMBL" id="GL996527">
    <property type="protein sequence ID" value="EGV62006.1"/>
    <property type="molecule type" value="Genomic_DNA"/>
</dbReference>
<evidence type="ECO:0000313" key="4">
    <source>
        <dbReference type="EMBL" id="EGV62006.1"/>
    </source>
</evidence>
<name>G3BA44_CANTC</name>
<dbReference type="InterPro" id="IPR006600">
    <property type="entry name" value="HTH_CenpB_DNA-bd_dom"/>
</dbReference>
<protein>
    <submittedName>
        <fullName evidence="4">DDE-domain-containing protein</fullName>
    </submittedName>
</protein>
<feature type="compositionally biased region" description="Low complexity" evidence="2">
    <location>
        <begin position="700"/>
        <end position="711"/>
    </location>
</feature>
<gene>
    <name evidence="4" type="ORF">CANTEDRAFT_135943</name>
</gene>
<evidence type="ECO:0000259" key="3">
    <source>
        <dbReference type="PROSITE" id="PS51253"/>
    </source>
</evidence>
<accession>G3BA44</accession>
<evidence type="ECO:0000313" key="5">
    <source>
        <dbReference type="Proteomes" id="UP000000707"/>
    </source>
</evidence>
<dbReference type="Gene3D" id="1.10.10.60">
    <property type="entry name" value="Homeodomain-like"/>
    <property type="match status" value="1"/>
</dbReference>
<keyword evidence="5" id="KW-1185">Reference proteome</keyword>
<dbReference type="SUPFAM" id="SSF46689">
    <property type="entry name" value="Homeodomain-like"/>
    <property type="match status" value="1"/>
</dbReference>
<organism evidence="5">
    <name type="scientific">Candida tenuis (strain ATCC 10573 / BCRC 21748 / CBS 615 / JCM 9827 / NBRC 10315 / NRRL Y-1498 / VKM Y-70)</name>
    <name type="common">Yeast</name>
    <name type="synonym">Yamadazyma tenuis</name>
    <dbReference type="NCBI Taxonomy" id="590646"/>
    <lineage>
        <taxon>Eukaryota</taxon>
        <taxon>Fungi</taxon>
        <taxon>Dikarya</taxon>
        <taxon>Ascomycota</taxon>
        <taxon>Saccharomycotina</taxon>
        <taxon>Pichiomycetes</taxon>
        <taxon>Debaryomycetaceae</taxon>
        <taxon>Yamadazyma</taxon>
    </lineage>
</organism>
<proteinExistence type="predicted"/>
<dbReference type="HOGENOM" id="CLU_019142_0_0_1"/>
<dbReference type="GO" id="GO:0005634">
    <property type="term" value="C:nucleus"/>
    <property type="evidence" value="ECO:0007669"/>
    <property type="project" value="TreeGrafter"/>
</dbReference>
<dbReference type="Pfam" id="PF03184">
    <property type="entry name" value="DDE_1"/>
    <property type="match status" value="1"/>
</dbReference>
<evidence type="ECO:0000256" key="2">
    <source>
        <dbReference type="SAM" id="MobiDB-lite"/>
    </source>
</evidence>